<dbReference type="Pfam" id="PF06224">
    <property type="entry name" value="AlkZ-like"/>
    <property type="match status" value="1"/>
</dbReference>
<keyword evidence="1" id="KW-0238">DNA-binding</keyword>
<gene>
    <name evidence="1" type="ORF">EHQ76_15960</name>
</gene>
<protein>
    <submittedName>
        <fullName evidence="1">Winged helix DNA-binding domain-containing protein</fullName>
    </submittedName>
</protein>
<dbReference type="PANTHER" id="PTHR38479:SF2">
    <property type="entry name" value="WINGED HELIX DNA-BINDING DOMAIN-CONTAINING PROTEIN"/>
    <property type="match status" value="1"/>
</dbReference>
<dbReference type="InterPro" id="IPR009351">
    <property type="entry name" value="AlkZ-like"/>
</dbReference>
<accession>A0A5F2AZB5</accession>
<proteinExistence type="predicted"/>
<reference evidence="1 2" key="1">
    <citation type="journal article" date="2019" name="PLoS Negl. Trop. Dis.">
        <title>Revisiting the worldwide diversity of Leptospira species in the environment.</title>
        <authorList>
            <person name="Vincent A.T."/>
            <person name="Schiettekatte O."/>
            <person name="Bourhy P."/>
            <person name="Veyrier F.J."/>
            <person name="Picardeau M."/>
        </authorList>
    </citation>
    <scope>NUCLEOTIDE SEQUENCE [LARGE SCALE GENOMIC DNA]</scope>
    <source>
        <strain evidence="1 2">201702444</strain>
    </source>
</reference>
<dbReference type="EMBL" id="RQGN01000088">
    <property type="protein sequence ID" value="TGL96272.1"/>
    <property type="molecule type" value="Genomic_DNA"/>
</dbReference>
<evidence type="ECO:0000313" key="1">
    <source>
        <dbReference type="EMBL" id="TGL96272.1"/>
    </source>
</evidence>
<dbReference type="GO" id="GO:0003677">
    <property type="term" value="F:DNA binding"/>
    <property type="evidence" value="ECO:0007669"/>
    <property type="project" value="UniProtKB-KW"/>
</dbReference>
<evidence type="ECO:0000313" key="2">
    <source>
        <dbReference type="Proteomes" id="UP000298429"/>
    </source>
</evidence>
<dbReference type="AlphaFoldDB" id="A0A5F2AZB5"/>
<comment type="caution">
    <text evidence="1">The sequence shown here is derived from an EMBL/GenBank/DDBJ whole genome shotgun (WGS) entry which is preliminary data.</text>
</comment>
<dbReference type="PANTHER" id="PTHR38479">
    <property type="entry name" value="LMO0824 PROTEIN"/>
    <property type="match status" value="1"/>
</dbReference>
<name>A0A5F2AZB5_9LEPT</name>
<dbReference type="Proteomes" id="UP000298429">
    <property type="component" value="Unassembled WGS sequence"/>
</dbReference>
<sequence>MDLKLSEIAELRLYSHRISKIQNKNPGEVVAWLGALQGQDYFGTKWSIGLRLTNSKDVEIEKAISQKRIVRSWPLRGTLHFTEAKDLRWMLDLLGPKLIRNNTKRYEELELDSSVFKKCNQLMIRELKGNKSFTREELTDLFSKAGIDATKNRLSFILQKAGLEKILCFGERREKEFTYVLLDEWLGEVETKTKTSEEALNELAIRYFRSRGPATILDFIWWSGLNASDAKKALDGVVSKLKSEVVDNQTYWMSKNLRDSTFAGSVKDDVYLLPGFDEFLLGYTDRGASIDVAYQKRMIPANGVFSATIVVSGKVIGTWKRTFKKEHVLIEISPFSKPNGKIKDKILEAVDRYSSFLELPSKIVF</sequence>
<organism evidence="1 2">
    <name type="scientific">Leptospira barantonii</name>
    <dbReference type="NCBI Taxonomy" id="2023184"/>
    <lineage>
        <taxon>Bacteria</taxon>
        <taxon>Pseudomonadati</taxon>
        <taxon>Spirochaetota</taxon>
        <taxon>Spirochaetia</taxon>
        <taxon>Leptospirales</taxon>
        <taxon>Leptospiraceae</taxon>
        <taxon>Leptospira</taxon>
    </lineage>
</organism>
<dbReference type="OrthoDB" id="2210247at2"/>